<sequence length="253" mass="27845">MKRAMTILGALAVLALTALPGVAAQTTNATCLSSYSFLYNSKGQSPCLVAAYAAGACAGGQFEVSALDDSELYTGPSVATADTNICLCSSIVYSLMSACGVCQNRPWLTWNSWDTNCKTVYLTVYPKDVPEDTVIPTWAYADVAVSGAFDPNVAMAVQSSIINSIPQPSHPNKPRKRQLEPYLRRQSRRKVVEYRCHSRRSRWRRSPLRLRITHFLRPSSTNQEGKEHGGAKTSFFSASGYAWLGTEFHWSLC</sequence>
<dbReference type="VEuPathDB" id="FungiDB:BD410DRAFT_294400"/>
<dbReference type="OrthoDB" id="3362711at2759"/>
<evidence type="ECO:0000313" key="2">
    <source>
        <dbReference type="EMBL" id="TDL21519.1"/>
    </source>
</evidence>
<feature type="signal peptide" evidence="1">
    <location>
        <begin position="1"/>
        <end position="24"/>
    </location>
</feature>
<keyword evidence="1" id="KW-0732">Signal</keyword>
<proteinExistence type="predicted"/>
<feature type="chain" id="PRO_5021311604" description="Expansin-like EG45 domain-containing protein" evidence="1">
    <location>
        <begin position="25"/>
        <end position="253"/>
    </location>
</feature>
<organism evidence="2 3">
    <name type="scientific">Rickenella mellea</name>
    <dbReference type="NCBI Taxonomy" id="50990"/>
    <lineage>
        <taxon>Eukaryota</taxon>
        <taxon>Fungi</taxon>
        <taxon>Dikarya</taxon>
        <taxon>Basidiomycota</taxon>
        <taxon>Agaricomycotina</taxon>
        <taxon>Agaricomycetes</taxon>
        <taxon>Hymenochaetales</taxon>
        <taxon>Rickenellaceae</taxon>
        <taxon>Rickenella</taxon>
    </lineage>
</organism>
<gene>
    <name evidence="2" type="ORF">BD410DRAFT_294400</name>
</gene>
<name>A0A4Y7Q3P6_9AGAM</name>
<protein>
    <recommendedName>
        <fullName evidence="4">Expansin-like EG45 domain-containing protein</fullName>
    </recommendedName>
</protein>
<keyword evidence="3" id="KW-1185">Reference proteome</keyword>
<dbReference type="STRING" id="50990.A0A4Y7Q3P6"/>
<evidence type="ECO:0008006" key="4">
    <source>
        <dbReference type="Google" id="ProtNLM"/>
    </source>
</evidence>
<evidence type="ECO:0000313" key="3">
    <source>
        <dbReference type="Proteomes" id="UP000294933"/>
    </source>
</evidence>
<reference evidence="2 3" key="1">
    <citation type="submission" date="2018-06" db="EMBL/GenBank/DDBJ databases">
        <title>A transcriptomic atlas of mushroom development highlights an independent origin of complex multicellularity.</title>
        <authorList>
            <consortium name="DOE Joint Genome Institute"/>
            <person name="Krizsan K."/>
            <person name="Almasi E."/>
            <person name="Merenyi Z."/>
            <person name="Sahu N."/>
            <person name="Viragh M."/>
            <person name="Koszo T."/>
            <person name="Mondo S."/>
            <person name="Kiss B."/>
            <person name="Balint B."/>
            <person name="Kues U."/>
            <person name="Barry K."/>
            <person name="Hegedus J.C."/>
            <person name="Henrissat B."/>
            <person name="Johnson J."/>
            <person name="Lipzen A."/>
            <person name="Ohm R."/>
            <person name="Nagy I."/>
            <person name="Pangilinan J."/>
            <person name="Yan J."/>
            <person name="Xiong Y."/>
            <person name="Grigoriev I.V."/>
            <person name="Hibbett D.S."/>
            <person name="Nagy L.G."/>
        </authorList>
    </citation>
    <scope>NUCLEOTIDE SEQUENCE [LARGE SCALE GENOMIC DNA]</scope>
    <source>
        <strain evidence="2 3">SZMC22713</strain>
    </source>
</reference>
<dbReference type="Proteomes" id="UP000294933">
    <property type="component" value="Unassembled WGS sequence"/>
</dbReference>
<accession>A0A4Y7Q3P6</accession>
<dbReference type="AlphaFoldDB" id="A0A4Y7Q3P6"/>
<evidence type="ECO:0000256" key="1">
    <source>
        <dbReference type="SAM" id="SignalP"/>
    </source>
</evidence>
<dbReference type="EMBL" id="ML170180">
    <property type="protein sequence ID" value="TDL21519.1"/>
    <property type="molecule type" value="Genomic_DNA"/>
</dbReference>